<keyword evidence="1" id="KW-1133">Transmembrane helix</keyword>
<feature type="transmembrane region" description="Helical" evidence="1">
    <location>
        <begin position="7"/>
        <end position="28"/>
    </location>
</feature>
<accession>A0A1J0AJP3</accession>
<feature type="transmembrane region" description="Helical" evidence="1">
    <location>
        <begin position="48"/>
        <end position="68"/>
    </location>
</feature>
<sequence length="179" mass="20032">MELKYRFISTVAGSVMAALCLVAFGWLLGHHSHSTSFVETTFKWLVDIGTILAGLGTVCAAYVGYLALNAWKVQSKGQSSISRLIECQEILAVLCVELLPKTSSLPTVKRDELYKSFEKLLVNLAVLSRGSPHKFELNGIRQSLLISSYRFRDYGSMWPEDKATLKSAEERLIKLIESW</sequence>
<keyword evidence="2" id="KW-0614">Plasmid</keyword>
<dbReference type="EMBL" id="KX765275">
    <property type="protein sequence ID" value="APB61957.1"/>
    <property type="molecule type" value="Genomic_DNA"/>
</dbReference>
<dbReference type="AlphaFoldDB" id="A0A1J0AJP3"/>
<name>A0A1J0AJP3_9VIBR</name>
<organism evidence="2">
    <name type="scientific">Vibrio crassostreae</name>
    <dbReference type="NCBI Taxonomy" id="246167"/>
    <lineage>
        <taxon>Bacteria</taxon>
        <taxon>Pseudomonadati</taxon>
        <taxon>Pseudomonadota</taxon>
        <taxon>Gammaproteobacteria</taxon>
        <taxon>Vibrionales</taxon>
        <taxon>Vibrionaceae</taxon>
        <taxon>Vibrio</taxon>
    </lineage>
</organism>
<keyword evidence="1" id="KW-0472">Membrane</keyword>
<evidence type="ECO:0000256" key="1">
    <source>
        <dbReference type="SAM" id="Phobius"/>
    </source>
</evidence>
<keyword evidence="1" id="KW-0812">Transmembrane</keyword>
<dbReference type="RefSeq" id="WP_048664408.1">
    <property type="nucleotide sequence ID" value="NZ_CAWOGL010000025.1"/>
</dbReference>
<proteinExistence type="predicted"/>
<protein>
    <submittedName>
        <fullName evidence="2">Uncharacterized protein</fullName>
    </submittedName>
</protein>
<evidence type="ECO:0000313" key="2">
    <source>
        <dbReference type="EMBL" id="APB61957.1"/>
    </source>
</evidence>
<reference evidence="2" key="1">
    <citation type="submission" date="2016-08" db="EMBL/GenBank/DDBJ databases">
        <title>V. crassostreae, an oyster benign colonizer that turned into a pathogen after being invaded by a plasmid.</title>
        <authorList>
            <person name="Bruto M."/>
            <person name="James A."/>
            <person name="Petton B."/>
            <person name="Labreuche Y."/>
            <person name="Chenivesse S."/>
            <person name="Alunno-Bruscia M."/>
            <person name="Polz M.F."/>
            <person name="Le Roux F."/>
        </authorList>
    </citation>
    <scope>NUCLEOTIDE SEQUENCE</scope>
    <source>
        <strain evidence="2">J5-20</strain>
        <plasmid evidence="2">pGV1512</plasmid>
    </source>
</reference>
<geneLocation type="plasmid" evidence="2">
    <name>pGV1512</name>
</geneLocation>